<dbReference type="PROSITE" id="PS50885">
    <property type="entry name" value="HAMP"/>
    <property type="match status" value="1"/>
</dbReference>
<accession>A0A6L8MKS7</accession>
<dbReference type="PRINTS" id="PR00344">
    <property type="entry name" value="BCTRLSENSOR"/>
</dbReference>
<dbReference type="InterPro" id="IPR003594">
    <property type="entry name" value="HATPase_dom"/>
</dbReference>
<dbReference type="Pfam" id="PF00512">
    <property type="entry name" value="HisKA"/>
    <property type="match status" value="1"/>
</dbReference>
<dbReference type="InterPro" id="IPR036890">
    <property type="entry name" value="HATPase_C_sf"/>
</dbReference>
<feature type="domain" description="Histidine kinase" evidence="12">
    <location>
        <begin position="247"/>
        <end position="461"/>
    </location>
</feature>
<organism evidence="14 15">
    <name type="scientific">Duganella lactea</name>
    <dbReference type="NCBI Taxonomy" id="2692173"/>
    <lineage>
        <taxon>Bacteria</taxon>
        <taxon>Pseudomonadati</taxon>
        <taxon>Pseudomonadota</taxon>
        <taxon>Betaproteobacteria</taxon>
        <taxon>Burkholderiales</taxon>
        <taxon>Oxalobacteraceae</taxon>
        <taxon>Telluria group</taxon>
        <taxon>Duganella</taxon>
    </lineage>
</organism>
<evidence type="ECO:0000256" key="9">
    <source>
        <dbReference type="ARBA" id="ARBA00023012"/>
    </source>
</evidence>
<comment type="subcellular location">
    <subcellularLocation>
        <location evidence="2">Membrane</location>
    </subcellularLocation>
</comment>
<dbReference type="InterPro" id="IPR003660">
    <property type="entry name" value="HAMP_dom"/>
</dbReference>
<evidence type="ECO:0000256" key="10">
    <source>
        <dbReference type="ARBA" id="ARBA00023136"/>
    </source>
</evidence>
<dbReference type="Pfam" id="PF08521">
    <property type="entry name" value="2CSK_N"/>
    <property type="match status" value="1"/>
</dbReference>
<dbReference type="SMART" id="SM00387">
    <property type="entry name" value="HATPase_c"/>
    <property type="match status" value="1"/>
</dbReference>
<feature type="domain" description="HAMP" evidence="13">
    <location>
        <begin position="184"/>
        <end position="239"/>
    </location>
</feature>
<evidence type="ECO:0000313" key="14">
    <source>
        <dbReference type="EMBL" id="MYM83473.1"/>
    </source>
</evidence>
<evidence type="ECO:0000256" key="2">
    <source>
        <dbReference type="ARBA" id="ARBA00004370"/>
    </source>
</evidence>
<keyword evidence="7 14" id="KW-0418">Kinase</keyword>
<evidence type="ECO:0000256" key="11">
    <source>
        <dbReference type="SAM" id="Phobius"/>
    </source>
</evidence>
<dbReference type="InterPro" id="IPR050428">
    <property type="entry name" value="TCS_sensor_his_kinase"/>
</dbReference>
<evidence type="ECO:0000259" key="13">
    <source>
        <dbReference type="PROSITE" id="PS50885"/>
    </source>
</evidence>
<evidence type="ECO:0000256" key="1">
    <source>
        <dbReference type="ARBA" id="ARBA00000085"/>
    </source>
</evidence>
<gene>
    <name evidence="14" type="ORF">GTP44_16105</name>
</gene>
<dbReference type="EMBL" id="WWCP01000019">
    <property type="protein sequence ID" value="MYM83473.1"/>
    <property type="molecule type" value="Genomic_DNA"/>
</dbReference>
<dbReference type="SMART" id="SM00388">
    <property type="entry name" value="HisKA"/>
    <property type="match status" value="1"/>
</dbReference>
<evidence type="ECO:0000256" key="8">
    <source>
        <dbReference type="ARBA" id="ARBA00022989"/>
    </source>
</evidence>
<dbReference type="InterPro" id="IPR003661">
    <property type="entry name" value="HisK_dim/P_dom"/>
</dbReference>
<keyword evidence="9" id="KW-0902">Two-component regulatory system</keyword>
<dbReference type="RefSeq" id="WP_161020237.1">
    <property type="nucleotide sequence ID" value="NZ_WWCP01000019.1"/>
</dbReference>
<evidence type="ECO:0000256" key="5">
    <source>
        <dbReference type="ARBA" id="ARBA00022679"/>
    </source>
</evidence>
<feature type="transmembrane region" description="Helical" evidence="11">
    <location>
        <begin position="13"/>
        <end position="36"/>
    </location>
</feature>
<evidence type="ECO:0000256" key="3">
    <source>
        <dbReference type="ARBA" id="ARBA00012438"/>
    </source>
</evidence>
<dbReference type="Proteomes" id="UP000474565">
    <property type="component" value="Unassembled WGS sequence"/>
</dbReference>
<evidence type="ECO:0000313" key="15">
    <source>
        <dbReference type="Proteomes" id="UP000474565"/>
    </source>
</evidence>
<evidence type="ECO:0000259" key="12">
    <source>
        <dbReference type="PROSITE" id="PS50109"/>
    </source>
</evidence>
<comment type="catalytic activity">
    <reaction evidence="1">
        <text>ATP + protein L-histidine = ADP + protein N-phospho-L-histidine.</text>
        <dbReference type="EC" id="2.7.13.3"/>
    </reaction>
</comment>
<sequence>MHKPQPASLRHQLLLHLSGPLLLVLVFGGAGGMLIARHVGHLVHDQWLLDSAMSLGAQVKSRDGQLSLSLPPTAIQMFEWDRIDRIYWQASSRRQGLLLQNAAVPPPVAPLALNKPKFYDAIVAGEPVRVVAIERSAPDGVGDTVRIVVAETMHKREGVAGKILRQWAPLQIAVLALAGLFIWRAVTRNLRKVDAIAERLGTYETSNMPVVDTQRMPTEIAPLIDAINRLIVKLSEERDTQKRFISNAAHQLRTPLASLQVQAERALRERDAAERDRALEDVHRAVTRQRHVTHQLLTLMRSEQREDNHLQLGQSDLAVIARQAVERWTDSALRKRIDLGYEGPENGVLITGDAQLLEEMMGNLIDNAINYTQPGGMVTLHLSARPPCVTVVDDGPGIPEQERELVLERFYRGSTSDTTQGCGLGLPIASEIAARHDARLAIATGPDGVGTMIGVTFPTAGVKPLPQRGRG</sequence>
<keyword evidence="10 11" id="KW-0472">Membrane</keyword>
<evidence type="ECO:0000256" key="7">
    <source>
        <dbReference type="ARBA" id="ARBA00022777"/>
    </source>
</evidence>
<dbReference type="InterPro" id="IPR013727">
    <property type="entry name" value="2CSK_N"/>
</dbReference>
<dbReference type="PANTHER" id="PTHR45436">
    <property type="entry name" value="SENSOR HISTIDINE KINASE YKOH"/>
    <property type="match status" value="1"/>
</dbReference>
<comment type="caution">
    <text evidence="14">The sequence shown here is derived from an EMBL/GenBank/DDBJ whole genome shotgun (WGS) entry which is preliminary data.</text>
</comment>
<dbReference type="CDD" id="cd00082">
    <property type="entry name" value="HisKA"/>
    <property type="match status" value="1"/>
</dbReference>
<dbReference type="InterPro" id="IPR036097">
    <property type="entry name" value="HisK_dim/P_sf"/>
</dbReference>
<evidence type="ECO:0000256" key="4">
    <source>
        <dbReference type="ARBA" id="ARBA00022553"/>
    </source>
</evidence>
<keyword evidence="6 11" id="KW-0812">Transmembrane</keyword>
<dbReference type="GO" id="GO:0000155">
    <property type="term" value="F:phosphorelay sensor kinase activity"/>
    <property type="evidence" value="ECO:0007669"/>
    <property type="project" value="InterPro"/>
</dbReference>
<reference evidence="14 15" key="1">
    <citation type="submission" date="2019-12" db="EMBL/GenBank/DDBJ databases">
        <title>Novel species isolated from a subtropical stream in China.</title>
        <authorList>
            <person name="Lu H."/>
        </authorList>
    </citation>
    <scope>NUCLEOTIDE SEQUENCE [LARGE SCALE GENOMIC DNA]</scope>
    <source>
        <strain evidence="14 15">FT50W</strain>
    </source>
</reference>
<protein>
    <recommendedName>
        <fullName evidence="3">histidine kinase</fullName>
        <ecNumber evidence="3">2.7.13.3</ecNumber>
    </recommendedName>
</protein>
<name>A0A6L8MKS7_9BURK</name>
<proteinExistence type="predicted"/>
<dbReference type="AlphaFoldDB" id="A0A6L8MKS7"/>
<dbReference type="Pfam" id="PF02518">
    <property type="entry name" value="HATPase_c"/>
    <property type="match status" value="1"/>
</dbReference>
<keyword evidence="5" id="KW-0808">Transferase</keyword>
<evidence type="ECO:0000256" key="6">
    <source>
        <dbReference type="ARBA" id="ARBA00022692"/>
    </source>
</evidence>
<dbReference type="EC" id="2.7.13.3" evidence="3"/>
<keyword evidence="4" id="KW-0597">Phosphoprotein</keyword>
<dbReference type="Gene3D" id="3.30.565.10">
    <property type="entry name" value="Histidine kinase-like ATPase, C-terminal domain"/>
    <property type="match status" value="1"/>
</dbReference>
<dbReference type="GO" id="GO:0005886">
    <property type="term" value="C:plasma membrane"/>
    <property type="evidence" value="ECO:0007669"/>
    <property type="project" value="TreeGrafter"/>
</dbReference>
<dbReference type="PANTHER" id="PTHR45436:SF1">
    <property type="entry name" value="SENSOR PROTEIN QSEC"/>
    <property type="match status" value="1"/>
</dbReference>
<dbReference type="InterPro" id="IPR004358">
    <property type="entry name" value="Sig_transdc_His_kin-like_C"/>
</dbReference>
<dbReference type="InterPro" id="IPR005467">
    <property type="entry name" value="His_kinase_dom"/>
</dbReference>
<dbReference type="SUPFAM" id="SSF55874">
    <property type="entry name" value="ATPase domain of HSP90 chaperone/DNA topoisomerase II/histidine kinase"/>
    <property type="match status" value="1"/>
</dbReference>
<keyword evidence="8 11" id="KW-1133">Transmembrane helix</keyword>
<dbReference type="PROSITE" id="PS50109">
    <property type="entry name" value="HIS_KIN"/>
    <property type="match status" value="1"/>
</dbReference>
<dbReference type="CDD" id="cd00075">
    <property type="entry name" value="HATPase"/>
    <property type="match status" value="1"/>
</dbReference>
<dbReference type="Gene3D" id="1.10.287.130">
    <property type="match status" value="1"/>
</dbReference>
<dbReference type="SUPFAM" id="SSF47384">
    <property type="entry name" value="Homodimeric domain of signal transducing histidine kinase"/>
    <property type="match status" value="1"/>
</dbReference>